<name>A0ABP7R1S0_9SPHI</name>
<evidence type="ECO:0000313" key="3">
    <source>
        <dbReference type="Proteomes" id="UP001500742"/>
    </source>
</evidence>
<keyword evidence="1" id="KW-0472">Membrane</keyword>
<dbReference type="Proteomes" id="UP001500742">
    <property type="component" value="Unassembled WGS sequence"/>
</dbReference>
<reference evidence="3" key="1">
    <citation type="journal article" date="2019" name="Int. J. Syst. Evol. Microbiol.">
        <title>The Global Catalogue of Microorganisms (GCM) 10K type strain sequencing project: providing services to taxonomists for standard genome sequencing and annotation.</title>
        <authorList>
            <consortium name="The Broad Institute Genomics Platform"/>
            <consortium name="The Broad Institute Genome Sequencing Center for Infectious Disease"/>
            <person name="Wu L."/>
            <person name="Ma J."/>
        </authorList>
    </citation>
    <scope>NUCLEOTIDE SEQUENCE [LARGE SCALE GENOMIC DNA]</scope>
    <source>
        <strain evidence="3">JCM 16601</strain>
    </source>
</reference>
<organism evidence="2 3">
    <name type="scientific">Mucilaginibacter dorajii</name>
    <dbReference type="NCBI Taxonomy" id="692994"/>
    <lineage>
        <taxon>Bacteria</taxon>
        <taxon>Pseudomonadati</taxon>
        <taxon>Bacteroidota</taxon>
        <taxon>Sphingobacteriia</taxon>
        <taxon>Sphingobacteriales</taxon>
        <taxon>Sphingobacteriaceae</taxon>
        <taxon>Mucilaginibacter</taxon>
    </lineage>
</organism>
<dbReference type="RefSeq" id="WP_259086617.1">
    <property type="nucleotide sequence ID" value="NZ_BAAAZC010000031.1"/>
</dbReference>
<proteinExistence type="predicted"/>
<keyword evidence="1" id="KW-0812">Transmembrane</keyword>
<comment type="caution">
    <text evidence="2">The sequence shown here is derived from an EMBL/GenBank/DDBJ whole genome shotgun (WGS) entry which is preliminary data.</text>
</comment>
<evidence type="ECO:0000313" key="2">
    <source>
        <dbReference type="EMBL" id="GAA3991005.1"/>
    </source>
</evidence>
<keyword evidence="1" id="KW-1133">Transmembrane helix</keyword>
<evidence type="ECO:0000256" key="1">
    <source>
        <dbReference type="SAM" id="Phobius"/>
    </source>
</evidence>
<gene>
    <name evidence="2" type="ORF">GCM10022210_51020</name>
</gene>
<keyword evidence="3" id="KW-1185">Reference proteome</keyword>
<accession>A0ABP7R1S0</accession>
<feature type="transmembrane region" description="Helical" evidence="1">
    <location>
        <begin position="15"/>
        <end position="36"/>
    </location>
</feature>
<sequence length="61" mass="7090">MKIDPQTQKSILRNALLSVFIYLLPIGLMFGSFYITGKRPWKQQQRTTSINKNINPINKKP</sequence>
<dbReference type="EMBL" id="BAAAZC010000031">
    <property type="protein sequence ID" value="GAA3991005.1"/>
    <property type="molecule type" value="Genomic_DNA"/>
</dbReference>
<protein>
    <submittedName>
        <fullName evidence="2">Uncharacterized protein</fullName>
    </submittedName>
</protein>